<feature type="transmembrane region" description="Helical" evidence="1">
    <location>
        <begin position="15"/>
        <end position="35"/>
    </location>
</feature>
<gene>
    <name evidence="2" type="ORF">CcarbDRAFT_4992</name>
</gene>
<feature type="transmembrane region" description="Helical" evidence="1">
    <location>
        <begin position="85"/>
        <end position="105"/>
    </location>
</feature>
<evidence type="ECO:0000313" key="3">
    <source>
        <dbReference type="Proteomes" id="UP000004198"/>
    </source>
</evidence>
<dbReference type="PATRIC" id="fig|536227.13.peg.26"/>
<keyword evidence="3" id="KW-1185">Reference proteome</keyword>
<comment type="caution">
    <text evidence="2">The sequence shown here is derived from an EMBL/GenBank/DDBJ whole genome shotgun (WGS) entry which is preliminary data.</text>
</comment>
<keyword evidence="1" id="KW-0472">Membrane</keyword>
<dbReference type="OrthoDB" id="1787445at2"/>
<proteinExistence type="predicted"/>
<evidence type="ECO:0000313" key="2">
    <source>
        <dbReference type="EMBL" id="EET84567.1"/>
    </source>
</evidence>
<organism evidence="2 3">
    <name type="scientific">Clostridium carboxidivorans P7</name>
    <dbReference type="NCBI Taxonomy" id="536227"/>
    <lineage>
        <taxon>Bacteria</taxon>
        <taxon>Bacillati</taxon>
        <taxon>Bacillota</taxon>
        <taxon>Clostridia</taxon>
        <taxon>Eubacteriales</taxon>
        <taxon>Clostridiaceae</taxon>
        <taxon>Clostridium</taxon>
    </lineage>
</organism>
<dbReference type="STRING" id="536227.Ccar_00015"/>
<accession>C6Q1S4</accession>
<dbReference type="AlphaFoldDB" id="C6Q1S4"/>
<keyword evidence="1" id="KW-0812">Transmembrane</keyword>
<feature type="transmembrane region" description="Helical" evidence="1">
    <location>
        <begin position="47"/>
        <end position="65"/>
    </location>
</feature>
<dbReference type="Proteomes" id="UP000004198">
    <property type="component" value="Unassembled WGS sequence"/>
</dbReference>
<dbReference type="KEGG" id="cck:Ccar_00015"/>
<reference evidence="2 3" key="1">
    <citation type="submission" date="2009-06" db="EMBL/GenBank/DDBJ databases">
        <title>The draft genome of Clostridium carboxidivorans P7.</title>
        <authorList>
            <consortium name="US DOE Joint Genome Institute (JGI-PGF)"/>
            <person name="Lucas S."/>
            <person name="Copeland A."/>
            <person name="Lapidus A."/>
            <person name="Glavina del Rio T."/>
            <person name="Tice H."/>
            <person name="Bruce D."/>
            <person name="Goodwin L."/>
            <person name="Pitluck S."/>
            <person name="Larimer F."/>
            <person name="Land M.L."/>
            <person name="Hauser L."/>
            <person name="Hemme C.L."/>
        </authorList>
    </citation>
    <scope>NUCLEOTIDE SEQUENCE [LARGE SCALE GENOMIC DNA]</scope>
    <source>
        <strain evidence="2 3">P7</strain>
    </source>
</reference>
<keyword evidence="1" id="KW-1133">Transmembrane helix</keyword>
<sequence>MLFAIISYLVRKLPIHFGVHTIIIILIYIMVNVLINKIPIDKAISSVLSGVIVLLICEWINLFILNDYLKVNIQVMEDNPMMRTLYMMPSLILFVCFISLLYLWLKIKKRNKDVFN</sequence>
<protein>
    <submittedName>
        <fullName evidence="2">Uncharacterized protein</fullName>
    </submittedName>
</protein>
<evidence type="ECO:0000256" key="1">
    <source>
        <dbReference type="SAM" id="Phobius"/>
    </source>
</evidence>
<name>C6Q1S4_9CLOT</name>
<dbReference type="EMBL" id="ACVI01000147">
    <property type="protein sequence ID" value="EET84567.1"/>
    <property type="molecule type" value="Genomic_DNA"/>
</dbReference>